<evidence type="ECO:0000313" key="4">
    <source>
        <dbReference type="EMBL" id="SBV26953.1"/>
    </source>
</evidence>
<dbReference type="PATRIC" id="fig|307121.4.peg.2512"/>
<dbReference type="Proteomes" id="UP000199393">
    <property type="component" value="Chromosome I"/>
</dbReference>
<dbReference type="AlphaFoldDB" id="A0A1C3N2Z1"/>
<name>A0A1C3N2Z1_9ACTN</name>
<keyword evidence="2" id="KW-0472">Membrane</keyword>
<feature type="transmembrane region" description="Helical" evidence="2">
    <location>
        <begin position="343"/>
        <end position="364"/>
    </location>
</feature>
<feature type="region of interest" description="Disordered" evidence="1">
    <location>
        <begin position="284"/>
        <end position="336"/>
    </location>
</feature>
<evidence type="ECO:0000256" key="1">
    <source>
        <dbReference type="SAM" id="MobiDB-lite"/>
    </source>
</evidence>
<feature type="signal peptide" evidence="3">
    <location>
        <begin position="1"/>
        <end position="33"/>
    </location>
</feature>
<dbReference type="InterPro" id="IPR011047">
    <property type="entry name" value="Quinoprotein_ADH-like_sf"/>
</dbReference>
<dbReference type="RefSeq" id="WP_157741599.1">
    <property type="nucleotide sequence ID" value="NZ_JBHRWG010000006.1"/>
</dbReference>
<keyword evidence="2" id="KW-0812">Transmembrane</keyword>
<keyword evidence="2" id="KW-1133">Transmembrane helix</keyword>
<reference evidence="5" key="1">
    <citation type="submission" date="2016-06" db="EMBL/GenBank/DDBJ databases">
        <authorList>
            <person name="Varghese N."/>
        </authorList>
    </citation>
    <scope>NUCLEOTIDE SEQUENCE [LARGE SCALE GENOMIC DNA]</scope>
    <source>
        <strain evidence="5">DSM 45344</strain>
    </source>
</reference>
<accession>A0A1C3N2Z1</accession>
<keyword evidence="3" id="KW-0732">Signal</keyword>
<gene>
    <name evidence="4" type="ORF">GA0070620_2450</name>
</gene>
<dbReference type="SUPFAM" id="SSF50998">
    <property type="entry name" value="Quinoprotein alcohol dehydrogenase-like"/>
    <property type="match status" value="1"/>
</dbReference>
<feature type="chain" id="PRO_5008678632" description="Esterase-like activity of phytase" evidence="3">
    <location>
        <begin position="34"/>
        <end position="370"/>
    </location>
</feature>
<evidence type="ECO:0000313" key="5">
    <source>
        <dbReference type="Proteomes" id="UP000199393"/>
    </source>
</evidence>
<keyword evidence="5" id="KW-1185">Reference proteome</keyword>
<proteinExistence type="predicted"/>
<organism evidence="4 5">
    <name type="scientific">Micromonospora krabiensis</name>
    <dbReference type="NCBI Taxonomy" id="307121"/>
    <lineage>
        <taxon>Bacteria</taxon>
        <taxon>Bacillati</taxon>
        <taxon>Actinomycetota</taxon>
        <taxon>Actinomycetes</taxon>
        <taxon>Micromonosporales</taxon>
        <taxon>Micromonosporaceae</taxon>
        <taxon>Micromonospora</taxon>
    </lineage>
</organism>
<evidence type="ECO:0000256" key="2">
    <source>
        <dbReference type="SAM" id="Phobius"/>
    </source>
</evidence>
<protein>
    <recommendedName>
        <fullName evidence="6">Esterase-like activity of phytase</fullName>
    </recommendedName>
</protein>
<evidence type="ECO:0008006" key="6">
    <source>
        <dbReference type="Google" id="ProtNLM"/>
    </source>
</evidence>
<dbReference type="EMBL" id="LT598496">
    <property type="protein sequence ID" value="SBV26953.1"/>
    <property type="molecule type" value="Genomic_DNA"/>
</dbReference>
<dbReference type="OrthoDB" id="9801244at2"/>
<evidence type="ECO:0000256" key="3">
    <source>
        <dbReference type="SAM" id="SignalP"/>
    </source>
</evidence>
<sequence length="370" mass="37804">MRAAGGTRGWRRVAVGAAALLVGATGTPVAARAAPTPGADAATPVCAVRDRRLIEISGLAAIDGGYAVVNDGADDESRRRIFFLGPDCRVVRDVPYPSRPRDTEDLAVTADGTVWVADVGDNDRSRTTVAVWKLPPGAARPVLHRLTYPDGPHDAEALLVTGDGRPVVVTKFSGALYAPTTAPRPGATVPLARVGQVRLPATTTSNPFGILGRGAITGAATAPDGSRVVLRTYADAFEFDVTGGDVIAALTTGTPRTTALPDEPQGESITYDRDGRSLLTVSETADQPPGTAPRILRYPLAGPAAAPPGGTPEPTSTPTDAATGADPTAAVGAGRRGGDVHPAVPLAAAALVLGAVVVAGLVALRRIRRR</sequence>
<feature type="compositionally biased region" description="Low complexity" evidence="1">
    <location>
        <begin position="312"/>
        <end position="333"/>
    </location>
</feature>
<dbReference type="STRING" id="307121.GA0070620_2450"/>